<dbReference type="PRINTS" id="PR00111">
    <property type="entry name" value="ABHYDROLASE"/>
</dbReference>
<organism evidence="3">
    <name type="scientific">Granulicella tundricola (strain ATCC BAA-1859 / DSM 23138 / MP5ACTX9)</name>
    <dbReference type="NCBI Taxonomy" id="1198114"/>
    <lineage>
        <taxon>Bacteria</taxon>
        <taxon>Pseudomonadati</taxon>
        <taxon>Acidobacteriota</taxon>
        <taxon>Terriglobia</taxon>
        <taxon>Terriglobales</taxon>
        <taxon>Acidobacteriaceae</taxon>
        <taxon>Granulicella</taxon>
    </lineage>
</organism>
<dbReference type="GO" id="GO:0016020">
    <property type="term" value="C:membrane"/>
    <property type="evidence" value="ECO:0007669"/>
    <property type="project" value="TreeGrafter"/>
</dbReference>
<dbReference type="InterPro" id="IPR000073">
    <property type="entry name" value="AB_hydrolase_1"/>
</dbReference>
<dbReference type="AlphaFoldDB" id="E8X5F5"/>
<reference evidence="3" key="1">
    <citation type="submission" date="2011-01" db="EMBL/GenBank/DDBJ databases">
        <title>Complete sequence of chromosome of Acidobacterium sp. MP5ACTX9.</title>
        <authorList>
            <consortium name="US DOE Joint Genome Institute"/>
            <person name="Lucas S."/>
            <person name="Copeland A."/>
            <person name="Lapidus A."/>
            <person name="Cheng J.-F."/>
            <person name="Goodwin L."/>
            <person name="Pitluck S."/>
            <person name="Teshima H."/>
            <person name="Detter J.C."/>
            <person name="Han C."/>
            <person name="Tapia R."/>
            <person name="Land M."/>
            <person name="Hauser L."/>
            <person name="Kyrpides N."/>
            <person name="Ivanova N."/>
            <person name="Ovchinnikova G."/>
            <person name="Pagani I."/>
            <person name="Rawat S.R."/>
            <person name="Mannisto M."/>
            <person name="Haggblom M.M."/>
            <person name="Woyke T."/>
        </authorList>
    </citation>
    <scope>NUCLEOTIDE SEQUENCE [LARGE SCALE GENOMIC DNA]</scope>
    <source>
        <strain evidence="3">MP5ACTX9</strain>
    </source>
</reference>
<sequence>MKAFLYGLLALCVVVGATAGLTFYFNPLWVNDLRIRNHMWRQHVQSKYVQVDGYRVHYYEAVTPDRLLRAGSPKGGVPLVLVHGLGSRGEDWSPMIPTLAASGFHVYVPDLLGYGRSERPDVGYSVSLEEQTVVDYMKVMGVPRADVAGWSMGGWIAMKLTLDHPEMVERLVVYDSAGVYFPPTFDASLFTPTDTPGLMKLSAMLTPHPKPFPGFVARAAIRKLHGSGWVIRRSVTAMTSGKDLLDFRLHEIHKPTLIVWGSDDKLIPLSAGEEMHDRIAGSSLLVIGGCGHLAPGECTRPVLRGTLAFLHADPPMRGGQRVVPGVAAHP</sequence>
<dbReference type="EMBL" id="CP002480">
    <property type="protein sequence ID" value="ADW69502.1"/>
    <property type="molecule type" value="Genomic_DNA"/>
</dbReference>
<evidence type="ECO:0000259" key="1">
    <source>
        <dbReference type="Pfam" id="PF12697"/>
    </source>
</evidence>
<accession>E8X5F5</accession>
<proteinExistence type="predicted"/>
<protein>
    <submittedName>
        <fullName evidence="2">Alpha/beta hydrolase fold protein</fullName>
    </submittedName>
</protein>
<dbReference type="HOGENOM" id="CLU_020336_13_2_0"/>
<dbReference type="Proteomes" id="UP000000343">
    <property type="component" value="Chromosome"/>
</dbReference>
<dbReference type="PaxDb" id="1198114-AciX9_2469"/>
<dbReference type="InterPro" id="IPR050266">
    <property type="entry name" value="AB_hydrolase_sf"/>
</dbReference>
<keyword evidence="2" id="KW-0378">Hydrolase</keyword>
<dbReference type="Pfam" id="PF12697">
    <property type="entry name" value="Abhydrolase_6"/>
    <property type="match status" value="1"/>
</dbReference>
<dbReference type="RefSeq" id="WP_013580818.1">
    <property type="nucleotide sequence ID" value="NC_015064.1"/>
</dbReference>
<keyword evidence="3" id="KW-1185">Reference proteome</keyword>
<evidence type="ECO:0000313" key="3">
    <source>
        <dbReference type="Proteomes" id="UP000000343"/>
    </source>
</evidence>
<dbReference type="SUPFAM" id="SSF53474">
    <property type="entry name" value="alpha/beta-Hydrolases"/>
    <property type="match status" value="1"/>
</dbReference>
<dbReference type="GO" id="GO:0016787">
    <property type="term" value="F:hydrolase activity"/>
    <property type="evidence" value="ECO:0007669"/>
    <property type="project" value="UniProtKB-KW"/>
</dbReference>
<gene>
    <name evidence="2" type="ordered locus">AciX9_2469</name>
</gene>
<dbReference type="Gene3D" id="3.40.50.1820">
    <property type="entry name" value="alpha/beta hydrolase"/>
    <property type="match status" value="1"/>
</dbReference>
<feature type="domain" description="AB hydrolase-1" evidence="1">
    <location>
        <begin position="79"/>
        <end position="294"/>
    </location>
</feature>
<name>E8X5F5_GRATM</name>
<dbReference type="PANTHER" id="PTHR43798:SF33">
    <property type="entry name" value="HYDROLASE, PUTATIVE (AFU_ORTHOLOGUE AFUA_2G14860)-RELATED"/>
    <property type="match status" value="1"/>
</dbReference>
<evidence type="ECO:0000313" key="2">
    <source>
        <dbReference type="EMBL" id="ADW69502.1"/>
    </source>
</evidence>
<dbReference type="STRING" id="1198114.AciX9_2469"/>
<dbReference type="InterPro" id="IPR029058">
    <property type="entry name" value="AB_hydrolase_fold"/>
</dbReference>
<dbReference type="PANTHER" id="PTHR43798">
    <property type="entry name" value="MONOACYLGLYCEROL LIPASE"/>
    <property type="match status" value="1"/>
</dbReference>
<dbReference type="eggNOG" id="COG2267">
    <property type="taxonomic scope" value="Bacteria"/>
</dbReference>
<dbReference type="OrthoDB" id="9773293at2"/>
<dbReference type="KEGG" id="acm:AciX9_2469"/>